<name>A0A431URS8_9BACI</name>
<protein>
    <recommendedName>
        <fullName evidence="1">DUF7683 domain-containing protein</fullName>
    </recommendedName>
</protein>
<dbReference type="InterPro" id="IPR056100">
    <property type="entry name" value="DUF7683"/>
</dbReference>
<keyword evidence="3" id="KW-1185">Reference proteome</keyword>
<dbReference type="AlphaFoldDB" id="A0A431URS8"/>
<accession>A0A431URS8</accession>
<sequence>MSQKYKYQWRITKYNPDFRDENGHYTKIEDWTSSYDIGKVFNGQLFTFKEYLHVESAYINTILMFLKESKVKSLRVIGLEKHKFKAQQKWQFLYEDKFQHVQLEEDMVIDVEDVPTICKMILRELMYCQLLVKDKIFIHFGWDYYMYIGTNYQSAVAIKFASNNGLYVESFQSPCYLSQEEIIRIMQWALIDDDSITGEEELKKIPLKEYQNILNLLDEHPVTGIFKLNTQHKDFFQRFLSHKMDFSKYEYYLWCNN</sequence>
<evidence type="ECO:0000313" key="3">
    <source>
        <dbReference type="Proteomes" id="UP000276349"/>
    </source>
</evidence>
<reference evidence="2 3" key="1">
    <citation type="submission" date="2018-12" db="EMBL/GenBank/DDBJ databases">
        <authorList>
            <person name="Yu L."/>
        </authorList>
    </citation>
    <scope>NUCLEOTIDE SEQUENCE [LARGE SCALE GENOMIC DNA]</scope>
    <source>
        <strain evidence="2 3">S5H2222</strain>
    </source>
</reference>
<dbReference type="EMBL" id="RXNR01000031">
    <property type="protein sequence ID" value="RTQ92497.1"/>
    <property type="molecule type" value="Genomic_DNA"/>
</dbReference>
<dbReference type="Pfam" id="PF24731">
    <property type="entry name" value="DUF7683"/>
    <property type="match status" value="1"/>
</dbReference>
<dbReference type="OrthoDB" id="286090at2"/>
<dbReference type="Proteomes" id="UP000276349">
    <property type="component" value="Unassembled WGS sequence"/>
</dbReference>
<feature type="domain" description="DUF7683" evidence="1">
    <location>
        <begin position="193"/>
        <end position="254"/>
    </location>
</feature>
<evidence type="ECO:0000313" key="2">
    <source>
        <dbReference type="EMBL" id="RTQ92497.1"/>
    </source>
</evidence>
<comment type="caution">
    <text evidence="2">The sequence shown here is derived from an EMBL/GenBank/DDBJ whole genome shotgun (WGS) entry which is preliminary data.</text>
</comment>
<gene>
    <name evidence="2" type="ORF">EKG35_11865</name>
</gene>
<evidence type="ECO:0000259" key="1">
    <source>
        <dbReference type="Pfam" id="PF24731"/>
    </source>
</evidence>
<proteinExistence type="predicted"/>
<dbReference type="RefSeq" id="WP_126294679.1">
    <property type="nucleotide sequence ID" value="NZ_CP155468.1"/>
</dbReference>
<organism evidence="2 3">
    <name type="scientific">Lysinibacillus telephonicus</name>
    <dbReference type="NCBI Taxonomy" id="1714840"/>
    <lineage>
        <taxon>Bacteria</taxon>
        <taxon>Bacillati</taxon>
        <taxon>Bacillota</taxon>
        <taxon>Bacilli</taxon>
        <taxon>Bacillales</taxon>
        <taxon>Bacillaceae</taxon>
        <taxon>Lysinibacillus</taxon>
    </lineage>
</organism>